<comment type="caution">
    <text evidence="3">The sequence shown here is derived from an EMBL/GenBank/DDBJ whole genome shotgun (WGS) entry which is preliminary data.</text>
</comment>
<organism evidence="3 4">
    <name type="scientific">Mangrovactinospora gilvigrisea</name>
    <dbReference type="NCBI Taxonomy" id="1428644"/>
    <lineage>
        <taxon>Bacteria</taxon>
        <taxon>Bacillati</taxon>
        <taxon>Actinomycetota</taxon>
        <taxon>Actinomycetes</taxon>
        <taxon>Kitasatosporales</taxon>
        <taxon>Streptomycetaceae</taxon>
        <taxon>Mangrovactinospora</taxon>
    </lineage>
</organism>
<gene>
    <name evidence="3" type="ORF">BIV57_17485</name>
</gene>
<accession>A0A1J7BC79</accession>
<reference evidence="3 4" key="1">
    <citation type="submission" date="2016-10" db="EMBL/GenBank/DDBJ databases">
        <title>Genome sequence of Streptomyces gilvigriseus MUSC 26.</title>
        <authorList>
            <person name="Lee L.-H."/>
            <person name="Ser H.-L."/>
        </authorList>
    </citation>
    <scope>NUCLEOTIDE SEQUENCE [LARGE SCALE GENOMIC DNA]</scope>
    <source>
        <strain evidence="3 4">MUSC 26</strain>
    </source>
</reference>
<keyword evidence="2" id="KW-1133">Transmembrane helix</keyword>
<feature type="transmembrane region" description="Helical" evidence="2">
    <location>
        <begin position="244"/>
        <end position="265"/>
    </location>
</feature>
<dbReference type="RefSeq" id="WP_175548786.1">
    <property type="nucleotide sequence ID" value="NZ_MLCF01000108.1"/>
</dbReference>
<dbReference type="AlphaFoldDB" id="A0A1J7BC79"/>
<dbReference type="STRING" id="1428644.BIV57_17485"/>
<protein>
    <submittedName>
        <fullName evidence="3">Uncharacterized protein</fullName>
    </submittedName>
</protein>
<feature type="compositionally biased region" description="Gly residues" evidence="1">
    <location>
        <begin position="280"/>
        <end position="295"/>
    </location>
</feature>
<name>A0A1J7BC79_9ACTN</name>
<feature type="region of interest" description="Disordered" evidence="1">
    <location>
        <begin position="199"/>
        <end position="239"/>
    </location>
</feature>
<feature type="transmembrane region" description="Helical" evidence="2">
    <location>
        <begin position="25"/>
        <end position="44"/>
    </location>
</feature>
<feature type="compositionally biased region" description="Low complexity" evidence="1">
    <location>
        <begin position="343"/>
        <end position="354"/>
    </location>
</feature>
<sequence>MADRDTTDETGANERVKGGGKRLELSLSQVVASALAAVTAAAMASFAGVYGTLIGAGVVSIVATVGTALYQRAAQRASKSLRGGVFTGLVKTSLHSRPTRPLPKVTDAPARTAPTQAPPEPAPVPRPAPTPAPAPRPSQKPPAPAPAPAAGTVHDQRMLIPRIDPAAPRPAEEQPDDQEDRSPASADETVLLDRTALLPQPSDQAGPDPDATVLLDAAGAPDGPGGPDAPSVAGEPARRRRPRWVVYLATAVAVFVLAMGIITLIEALSGSSMSGWWGNKNGGGTTVGRTVGGESGRTHDPSPTPTPTDTSGTGSGSGGTGTTSTPSPSTSAGTGGGSGGGSSSTPTPTPSETASGGGRPTDSATSGEGSVGSGNSGSSGEDAAGTGATPAPTTGN</sequence>
<feature type="region of interest" description="Disordered" evidence="1">
    <location>
        <begin position="92"/>
        <end position="154"/>
    </location>
</feature>
<proteinExistence type="predicted"/>
<dbReference type="EMBL" id="MLCF01000108">
    <property type="protein sequence ID" value="OIV36197.1"/>
    <property type="molecule type" value="Genomic_DNA"/>
</dbReference>
<feature type="compositionally biased region" description="Pro residues" evidence="1">
    <location>
        <begin position="116"/>
        <end position="147"/>
    </location>
</feature>
<feature type="region of interest" description="Disordered" evidence="1">
    <location>
        <begin position="166"/>
        <end position="185"/>
    </location>
</feature>
<keyword evidence="2" id="KW-0472">Membrane</keyword>
<keyword evidence="2" id="KW-0812">Transmembrane</keyword>
<feature type="transmembrane region" description="Helical" evidence="2">
    <location>
        <begin position="50"/>
        <end position="70"/>
    </location>
</feature>
<feature type="region of interest" description="Disordered" evidence="1">
    <location>
        <begin position="272"/>
        <end position="396"/>
    </location>
</feature>
<evidence type="ECO:0000313" key="4">
    <source>
        <dbReference type="Proteomes" id="UP000243342"/>
    </source>
</evidence>
<evidence type="ECO:0000256" key="1">
    <source>
        <dbReference type="SAM" id="MobiDB-lite"/>
    </source>
</evidence>
<evidence type="ECO:0000313" key="3">
    <source>
        <dbReference type="EMBL" id="OIV36197.1"/>
    </source>
</evidence>
<dbReference type="Proteomes" id="UP000243342">
    <property type="component" value="Unassembled WGS sequence"/>
</dbReference>
<keyword evidence="4" id="KW-1185">Reference proteome</keyword>
<evidence type="ECO:0000256" key="2">
    <source>
        <dbReference type="SAM" id="Phobius"/>
    </source>
</evidence>
<feature type="compositionally biased region" description="Low complexity" evidence="1">
    <location>
        <begin position="378"/>
        <end position="396"/>
    </location>
</feature>
<feature type="compositionally biased region" description="Low complexity" evidence="1">
    <location>
        <begin position="322"/>
        <end position="332"/>
    </location>
</feature>
<feature type="compositionally biased region" description="Gly residues" evidence="1">
    <location>
        <begin position="333"/>
        <end position="342"/>
    </location>
</feature>